<reference evidence="2 4" key="2">
    <citation type="submission" date="2018-07" db="EMBL/GenBank/DDBJ databases">
        <title>Complete genome of the Arcobacter bivalviorum type strain LMG 26154.</title>
        <authorList>
            <person name="Miller W.G."/>
            <person name="Yee E."/>
            <person name="Bono J.L."/>
        </authorList>
    </citation>
    <scope>NUCLEOTIDE SEQUENCE [LARGE SCALE GENOMIC DNA]</scope>
    <source>
        <strain evidence="2 4">LMG 26154</strain>
    </source>
</reference>
<evidence type="ECO:0000313" key="3">
    <source>
        <dbReference type="EMBL" id="RXK10351.1"/>
    </source>
</evidence>
<dbReference type="KEGG" id="hbv:ABIV_1738"/>
<dbReference type="EMBL" id="CP031217">
    <property type="protein sequence ID" value="AXH12728.1"/>
    <property type="molecule type" value="Genomic_DNA"/>
</dbReference>
<dbReference type="EMBL" id="PDKM01000002">
    <property type="protein sequence ID" value="RXK10351.1"/>
    <property type="molecule type" value="Genomic_DNA"/>
</dbReference>
<accession>A0AAX2AA89</accession>
<proteinExistence type="predicted"/>
<organism evidence="3 5">
    <name type="scientific">Halarcobacter bivalviorum</name>
    <dbReference type="NCBI Taxonomy" id="663364"/>
    <lineage>
        <taxon>Bacteria</taxon>
        <taxon>Pseudomonadati</taxon>
        <taxon>Campylobacterota</taxon>
        <taxon>Epsilonproteobacteria</taxon>
        <taxon>Campylobacterales</taxon>
        <taxon>Arcobacteraceae</taxon>
        <taxon>Halarcobacter</taxon>
    </lineage>
</organism>
<evidence type="ECO:0000313" key="5">
    <source>
        <dbReference type="Proteomes" id="UP000289193"/>
    </source>
</evidence>
<name>A0AAX2AA89_9BACT</name>
<protein>
    <recommendedName>
        <fullName evidence="1">Carbamoyltransferase Kae1-like domain-containing protein</fullName>
    </recommendedName>
</protein>
<sequence length="511" mass="59461">MELIYKIDFNSTNFYFKHIIDDLIQESTINAYSKMYRGFILLVCEDEAEKIENFFKILEEKLPLSIFISKAQVLEKFDFEAFEELEEQDVKLNLSLLTNDEITKTINENNIDFSNDIEKIKGGGVSRFETHNGLKDLFLPSVEQREKFEKLGYEVKLLITNINKISNLVDISQKDLQLLCSIERPLIKLKFKLLKNAKSEFSSTRFIYAKIPDDKETLLFAQALKEAGIDYLLYINDEVYQDGLKVTYNEEQNIIIHGEKGLFPKYDFDLKRRVNSSLDYFEEYGSVYKACIAQFNKRLVSTIGVYFSYKSDESAIKINSVEHGEKDIILVPNVVNNIEKCFEDIKSIDENTNRLIDNYKNKFSNYFEKEFKDKDLDGFEAILNMLAYVLGMKDYKQFEDTALMFTGKSGLQIDMKVVKIDDKNYLDYRRIIQSTMSYKMAGVENSLLAYSFYESLCDFISDNISEIQNEINAKDIILCGDMFANSILLSKVKKKLNSINILIPKEYPLDY</sequence>
<dbReference type="RefSeq" id="WP_114839550.1">
    <property type="nucleotide sequence ID" value="NZ_CP031217.1"/>
</dbReference>
<dbReference type="Proteomes" id="UP000253850">
    <property type="component" value="Chromosome"/>
</dbReference>
<evidence type="ECO:0000313" key="4">
    <source>
        <dbReference type="Proteomes" id="UP000253850"/>
    </source>
</evidence>
<evidence type="ECO:0000259" key="1">
    <source>
        <dbReference type="Pfam" id="PF22521"/>
    </source>
</evidence>
<keyword evidence="5" id="KW-1185">Reference proteome</keyword>
<dbReference type="InterPro" id="IPR055128">
    <property type="entry name" value="HypF_C_2"/>
</dbReference>
<feature type="domain" description="Carbamoyltransferase Kae1-like" evidence="1">
    <location>
        <begin position="384"/>
        <end position="508"/>
    </location>
</feature>
<reference evidence="3 5" key="1">
    <citation type="submission" date="2017-10" db="EMBL/GenBank/DDBJ databases">
        <title>Genomics of the genus Arcobacter.</title>
        <authorList>
            <person name="Perez-Cataluna A."/>
            <person name="Figueras M.J."/>
        </authorList>
    </citation>
    <scope>NUCLEOTIDE SEQUENCE [LARGE SCALE GENOMIC DNA]</scope>
    <source>
        <strain evidence="3 5">CECT 7835</strain>
    </source>
</reference>
<dbReference type="Proteomes" id="UP000289193">
    <property type="component" value="Unassembled WGS sequence"/>
</dbReference>
<gene>
    <name evidence="2" type="ORF">ABIV_1738</name>
    <name evidence="3" type="ORF">CRV05_03500</name>
</gene>
<dbReference type="Gene3D" id="3.30.420.40">
    <property type="match status" value="1"/>
</dbReference>
<dbReference type="AlphaFoldDB" id="A0AAX2AA89"/>
<dbReference type="Pfam" id="PF22521">
    <property type="entry name" value="HypF_C_2"/>
    <property type="match status" value="1"/>
</dbReference>
<evidence type="ECO:0000313" key="2">
    <source>
        <dbReference type="EMBL" id="AXH12728.1"/>
    </source>
</evidence>